<dbReference type="AlphaFoldDB" id="A0A6A6ER41"/>
<gene>
    <name evidence="2" type="ORF">K469DRAFT_131191</name>
</gene>
<keyword evidence="1" id="KW-0472">Membrane</keyword>
<evidence type="ECO:0000313" key="2">
    <source>
        <dbReference type="EMBL" id="KAF2194637.1"/>
    </source>
</evidence>
<name>A0A6A6ER41_9PEZI</name>
<dbReference type="Proteomes" id="UP000800200">
    <property type="component" value="Unassembled WGS sequence"/>
</dbReference>
<protein>
    <submittedName>
        <fullName evidence="2">Uncharacterized protein</fullName>
    </submittedName>
</protein>
<organism evidence="2 3">
    <name type="scientific">Zopfia rhizophila CBS 207.26</name>
    <dbReference type="NCBI Taxonomy" id="1314779"/>
    <lineage>
        <taxon>Eukaryota</taxon>
        <taxon>Fungi</taxon>
        <taxon>Dikarya</taxon>
        <taxon>Ascomycota</taxon>
        <taxon>Pezizomycotina</taxon>
        <taxon>Dothideomycetes</taxon>
        <taxon>Dothideomycetes incertae sedis</taxon>
        <taxon>Zopfiaceae</taxon>
        <taxon>Zopfia</taxon>
    </lineage>
</organism>
<sequence length="69" mass="8123">MTFLHFQFADFLFCLLFFDFHLACFCYLCFCGSSLTHLYYSASRFCILRLVHVDDYDLMTHEMVSGTPA</sequence>
<accession>A0A6A6ER41</accession>
<dbReference type="EMBL" id="ML994611">
    <property type="protein sequence ID" value="KAF2194637.1"/>
    <property type="molecule type" value="Genomic_DNA"/>
</dbReference>
<feature type="transmembrane region" description="Helical" evidence="1">
    <location>
        <begin position="20"/>
        <end position="40"/>
    </location>
</feature>
<keyword evidence="1" id="KW-0812">Transmembrane</keyword>
<proteinExistence type="predicted"/>
<keyword evidence="1" id="KW-1133">Transmembrane helix</keyword>
<reference evidence="2" key="1">
    <citation type="journal article" date="2020" name="Stud. Mycol.">
        <title>101 Dothideomycetes genomes: a test case for predicting lifestyles and emergence of pathogens.</title>
        <authorList>
            <person name="Haridas S."/>
            <person name="Albert R."/>
            <person name="Binder M."/>
            <person name="Bloem J."/>
            <person name="Labutti K."/>
            <person name="Salamov A."/>
            <person name="Andreopoulos B."/>
            <person name="Baker S."/>
            <person name="Barry K."/>
            <person name="Bills G."/>
            <person name="Bluhm B."/>
            <person name="Cannon C."/>
            <person name="Castanera R."/>
            <person name="Culley D."/>
            <person name="Daum C."/>
            <person name="Ezra D."/>
            <person name="Gonzalez J."/>
            <person name="Henrissat B."/>
            <person name="Kuo A."/>
            <person name="Liang C."/>
            <person name="Lipzen A."/>
            <person name="Lutzoni F."/>
            <person name="Magnuson J."/>
            <person name="Mondo S."/>
            <person name="Nolan M."/>
            <person name="Ohm R."/>
            <person name="Pangilinan J."/>
            <person name="Park H.-J."/>
            <person name="Ramirez L."/>
            <person name="Alfaro M."/>
            <person name="Sun H."/>
            <person name="Tritt A."/>
            <person name="Yoshinaga Y."/>
            <person name="Zwiers L.-H."/>
            <person name="Turgeon B."/>
            <person name="Goodwin S."/>
            <person name="Spatafora J."/>
            <person name="Crous P."/>
            <person name="Grigoriev I."/>
        </authorList>
    </citation>
    <scope>NUCLEOTIDE SEQUENCE</scope>
    <source>
        <strain evidence="2">CBS 207.26</strain>
    </source>
</reference>
<evidence type="ECO:0000313" key="3">
    <source>
        <dbReference type="Proteomes" id="UP000800200"/>
    </source>
</evidence>
<evidence type="ECO:0000256" key="1">
    <source>
        <dbReference type="SAM" id="Phobius"/>
    </source>
</evidence>
<keyword evidence="3" id="KW-1185">Reference proteome</keyword>